<evidence type="ECO:0000256" key="1">
    <source>
        <dbReference type="SAM" id="Phobius"/>
    </source>
</evidence>
<keyword evidence="1" id="KW-1133">Transmembrane helix</keyword>
<dbReference type="Proteomes" id="UP001500603">
    <property type="component" value="Unassembled WGS sequence"/>
</dbReference>
<gene>
    <name evidence="2" type="ORF">GCM10023318_56660</name>
</gene>
<feature type="transmembrane region" description="Helical" evidence="1">
    <location>
        <begin position="148"/>
        <end position="170"/>
    </location>
</feature>
<feature type="transmembrane region" description="Helical" evidence="1">
    <location>
        <begin position="108"/>
        <end position="127"/>
    </location>
</feature>
<keyword evidence="3" id="KW-1185">Reference proteome</keyword>
<sequence length="173" mass="18728">MLFSRFPVEPEPIDPNQPVDVVVARWTDGAGASTLGIDTRLTLAITGLIFLAALVLGVWKYHGIRTSPAGSAHIYVDIAHRAALLYSFAGILLAVFTELSGWPTAVNLLADAVVLVFFIAAIASYAWHGWRRDTTNQFHGEVDGSLRLGMNALIVGEIGGFIVLFTGFLIEQF</sequence>
<name>A0ABP9KXF2_9NOCA</name>
<feature type="transmembrane region" description="Helical" evidence="1">
    <location>
        <begin position="41"/>
        <end position="61"/>
    </location>
</feature>
<keyword evidence="1" id="KW-0472">Membrane</keyword>
<feature type="transmembrane region" description="Helical" evidence="1">
    <location>
        <begin position="82"/>
        <end position="102"/>
    </location>
</feature>
<reference evidence="3" key="1">
    <citation type="journal article" date="2019" name="Int. J. Syst. Evol. Microbiol.">
        <title>The Global Catalogue of Microorganisms (GCM) 10K type strain sequencing project: providing services to taxonomists for standard genome sequencing and annotation.</title>
        <authorList>
            <consortium name="The Broad Institute Genomics Platform"/>
            <consortium name="The Broad Institute Genome Sequencing Center for Infectious Disease"/>
            <person name="Wu L."/>
            <person name="Ma J."/>
        </authorList>
    </citation>
    <scope>NUCLEOTIDE SEQUENCE [LARGE SCALE GENOMIC DNA]</scope>
    <source>
        <strain evidence="3">JCM 18298</strain>
    </source>
</reference>
<dbReference type="EMBL" id="BAABJM010000008">
    <property type="protein sequence ID" value="GAA5067482.1"/>
    <property type="molecule type" value="Genomic_DNA"/>
</dbReference>
<comment type="caution">
    <text evidence="2">The sequence shown here is derived from an EMBL/GenBank/DDBJ whole genome shotgun (WGS) entry which is preliminary data.</text>
</comment>
<evidence type="ECO:0008006" key="4">
    <source>
        <dbReference type="Google" id="ProtNLM"/>
    </source>
</evidence>
<organism evidence="2 3">
    <name type="scientific">Nocardia callitridis</name>
    <dbReference type="NCBI Taxonomy" id="648753"/>
    <lineage>
        <taxon>Bacteria</taxon>
        <taxon>Bacillati</taxon>
        <taxon>Actinomycetota</taxon>
        <taxon>Actinomycetes</taxon>
        <taxon>Mycobacteriales</taxon>
        <taxon>Nocardiaceae</taxon>
        <taxon>Nocardia</taxon>
    </lineage>
</organism>
<evidence type="ECO:0000313" key="3">
    <source>
        <dbReference type="Proteomes" id="UP001500603"/>
    </source>
</evidence>
<accession>A0ABP9KXF2</accession>
<evidence type="ECO:0000313" key="2">
    <source>
        <dbReference type="EMBL" id="GAA5067482.1"/>
    </source>
</evidence>
<proteinExistence type="predicted"/>
<protein>
    <recommendedName>
        <fullName evidence="4">Integral membrane protein</fullName>
    </recommendedName>
</protein>
<keyword evidence="1" id="KW-0812">Transmembrane</keyword>